<dbReference type="Pfam" id="PF07907">
    <property type="entry name" value="YibE_F"/>
    <property type="match status" value="1"/>
</dbReference>
<dbReference type="OrthoDB" id="5846312at2"/>
<dbReference type="PANTHER" id="PTHR41771">
    <property type="entry name" value="MEMBRANE PROTEIN-RELATED"/>
    <property type="match status" value="1"/>
</dbReference>
<keyword evidence="1" id="KW-1133">Transmembrane helix</keyword>
<keyword evidence="1" id="KW-0472">Membrane</keyword>
<dbReference type="AlphaFoldDB" id="A0A2S6IG69"/>
<feature type="transmembrane region" description="Helical" evidence="1">
    <location>
        <begin position="237"/>
        <end position="256"/>
    </location>
</feature>
<organism evidence="2 3">
    <name type="scientific">Kineococcus xinjiangensis</name>
    <dbReference type="NCBI Taxonomy" id="512762"/>
    <lineage>
        <taxon>Bacteria</taxon>
        <taxon>Bacillati</taxon>
        <taxon>Actinomycetota</taxon>
        <taxon>Actinomycetes</taxon>
        <taxon>Kineosporiales</taxon>
        <taxon>Kineosporiaceae</taxon>
        <taxon>Kineococcus</taxon>
    </lineage>
</organism>
<comment type="caution">
    <text evidence="2">The sequence shown here is derived from an EMBL/GenBank/DDBJ whole genome shotgun (WGS) entry which is preliminary data.</text>
</comment>
<keyword evidence="1" id="KW-0812">Transmembrane</keyword>
<gene>
    <name evidence="2" type="ORF">CLV92_111104</name>
</gene>
<dbReference type="PANTHER" id="PTHR41771:SF1">
    <property type="entry name" value="MEMBRANE PROTEIN"/>
    <property type="match status" value="1"/>
</dbReference>
<evidence type="ECO:0000256" key="1">
    <source>
        <dbReference type="SAM" id="Phobius"/>
    </source>
</evidence>
<protein>
    <submittedName>
        <fullName evidence="2">Putative membrane protein</fullName>
    </submittedName>
</protein>
<dbReference type="EMBL" id="PTJD01000011">
    <property type="protein sequence ID" value="PPK93187.1"/>
    <property type="molecule type" value="Genomic_DNA"/>
</dbReference>
<reference evidence="2 3" key="1">
    <citation type="submission" date="2018-02" db="EMBL/GenBank/DDBJ databases">
        <title>Genomic Encyclopedia of Archaeal and Bacterial Type Strains, Phase II (KMG-II): from individual species to whole genera.</title>
        <authorList>
            <person name="Goeker M."/>
        </authorList>
    </citation>
    <scope>NUCLEOTIDE SEQUENCE [LARGE SCALE GENOMIC DNA]</scope>
    <source>
        <strain evidence="2 3">DSM 22857</strain>
    </source>
</reference>
<dbReference type="RefSeq" id="WP_104434066.1">
    <property type="nucleotide sequence ID" value="NZ_PTJD01000011.1"/>
</dbReference>
<evidence type="ECO:0000313" key="2">
    <source>
        <dbReference type="EMBL" id="PPK93187.1"/>
    </source>
</evidence>
<feature type="transmembrane region" description="Helical" evidence="1">
    <location>
        <begin position="335"/>
        <end position="357"/>
    </location>
</feature>
<sequence length="435" mass="43729">MAAHPHGHTHDPAALRSVRAPRGVRWLLGVLVVLLLAAALAGVASTWPTGARPGAAPTATTFVGEEVVHGRVEGVRQDRCPGTSEDRLPDGEIPAVVDCPHAAVRLNDGPGAGSTVEVPVPALIARGGLERGDAVTLSLFPATAGQPAVYAWNDFDRRFPLALAVGLFAVLTVAVAGRRGVAALVGLGVGGAAVLGYVVPSLLEGNSPVVVALSASVAVMGVVLYTTHGVSTRTTAAYLGTVAGLGATALLAHAAVDATQLRGLDDEDSYTVSLLAGGVDLRGFVLAGVVIAALGSLNDVTITQASAVWEVRAHDPAARFATLLRSGMRVGRDHLASTVYTVAFAYAGAALPTLLLIELYERPLGQVLTSGAVAEEVVRTVVAGAALALAVPFTTALAAAAIGAGTRVEGTRVEGTRVDGAAAGPGEAPGAEGLS</sequence>
<feature type="transmembrane region" description="Helical" evidence="1">
    <location>
        <begin position="276"/>
        <end position="297"/>
    </location>
</feature>
<name>A0A2S6IG69_9ACTN</name>
<accession>A0A2S6IG69</accession>
<feature type="transmembrane region" description="Helical" evidence="1">
    <location>
        <begin position="377"/>
        <end position="402"/>
    </location>
</feature>
<feature type="transmembrane region" description="Helical" evidence="1">
    <location>
        <begin position="184"/>
        <end position="203"/>
    </location>
</feature>
<proteinExistence type="predicted"/>
<feature type="transmembrane region" description="Helical" evidence="1">
    <location>
        <begin position="209"/>
        <end position="225"/>
    </location>
</feature>
<feature type="transmembrane region" description="Helical" evidence="1">
    <location>
        <begin position="159"/>
        <end position="177"/>
    </location>
</feature>
<keyword evidence="3" id="KW-1185">Reference proteome</keyword>
<dbReference type="Proteomes" id="UP000239485">
    <property type="component" value="Unassembled WGS sequence"/>
</dbReference>
<feature type="transmembrane region" description="Helical" evidence="1">
    <location>
        <begin position="26"/>
        <end position="47"/>
    </location>
</feature>
<dbReference type="InterPro" id="IPR012507">
    <property type="entry name" value="YibE_F"/>
</dbReference>
<evidence type="ECO:0000313" key="3">
    <source>
        <dbReference type="Proteomes" id="UP000239485"/>
    </source>
</evidence>